<dbReference type="PANTHER" id="PTHR45823">
    <property type="entry name" value="T-SNARE COILED-COIL HOMOLOGY DOMAIN-CONTAINING PROTEIN"/>
    <property type="match status" value="1"/>
</dbReference>
<dbReference type="AlphaFoldDB" id="A0A444UFJ6"/>
<organism evidence="2 3">
    <name type="scientific">Acipenser ruthenus</name>
    <name type="common">Sterlet sturgeon</name>
    <dbReference type="NCBI Taxonomy" id="7906"/>
    <lineage>
        <taxon>Eukaryota</taxon>
        <taxon>Metazoa</taxon>
        <taxon>Chordata</taxon>
        <taxon>Craniata</taxon>
        <taxon>Vertebrata</taxon>
        <taxon>Euteleostomi</taxon>
        <taxon>Actinopterygii</taxon>
        <taxon>Chondrostei</taxon>
        <taxon>Acipenseriformes</taxon>
        <taxon>Acipenseridae</taxon>
        <taxon>Acipenser</taxon>
    </lineage>
</organism>
<evidence type="ECO:0000256" key="1">
    <source>
        <dbReference type="SAM" id="MobiDB-lite"/>
    </source>
</evidence>
<dbReference type="Proteomes" id="UP000289886">
    <property type="component" value="Unassembled WGS sequence"/>
</dbReference>
<reference evidence="2 3" key="1">
    <citation type="submission" date="2019-01" db="EMBL/GenBank/DDBJ databases">
        <title>Draft Genome and Complete Hox-Cluster Characterization of the Sterlet Sturgeon (Acipenser ruthenus).</title>
        <authorList>
            <person name="Wei Q."/>
        </authorList>
    </citation>
    <scope>NUCLEOTIDE SEQUENCE [LARGE SCALE GENOMIC DNA]</scope>
    <source>
        <strain evidence="2">WHYD16114868_AA</strain>
        <tissue evidence="2">Blood</tissue>
    </source>
</reference>
<keyword evidence="3" id="KW-1185">Reference proteome</keyword>
<comment type="caution">
    <text evidence="2">The sequence shown here is derived from an EMBL/GenBank/DDBJ whole genome shotgun (WGS) entry which is preliminary data.</text>
</comment>
<protein>
    <recommendedName>
        <fullName evidence="4">Retrotransposon gag domain-containing protein</fullName>
    </recommendedName>
</protein>
<name>A0A444UFJ6_ACIRT</name>
<feature type="compositionally biased region" description="Polar residues" evidence="1">
    <location>
        <begin position="282"/>
        <end position="291"/>
    </location>
</feature>
<feature type="region of interest" description="Disordered" evidence="1">
    <location>
        <begin position="356"/>
        <end position="389"/>
    </location>
</feature>
<dbReference type="EMBL" id="SCEB01214664">
    <property type="protein sequence ID" value="RXM33956.1"/>
    <property type="molecule type" value="Genomic_DNA"/>
</dbReference>
<evidence type="ECO:0000313" key="3">
    <source>
        <dbReference type="Proteomes" id="UP000289886"/>
    </source>
</evidence>
<dbReference type="PANTHER" id="PTHR45823:SF1">
    <property type="entry name" value="T-SNARE COILED-COIL HOMOLOGY DOMAIN-CONTAINING PROTEIN"/>
    <property type="match status" value="1"/>
</dbReference>
<sequence>MGHEQDSHCYELGRGASNFAPLQTVDRGSNIPQGSTDNYQSYSSNHSANSCCSNVKLATYDGKEDWDSFFVPFEQVARRHGWTDSERVDKLHEHLRGAAIRYMCSLSEHVREDYSLLVEQLTQRFGQKDPPTAVRRRLGELGQNKESSAEFVEGVRRLITLAYPGVELELQDQLAVDLFLKELRIQKVVYVIMNKDPTTLVEPQKLVEAHEHNYQATLGRDPEAKGRAQRIAWADQSVDSGEDDVPAASQQVQMLSYATTEQLQAVLEKVDKLHLTLDNVVTRGNSPLDSSGQGGRPDSSHGDWGKKYSTSATEPYWEDQVQITKSYCKRRMLLLRRGGALLSQVSTVFQSRPVPGKLMRARSSGPDLADNTSGHSTQAATPSPNIQLL</sequence>
<gene>
    <name evidence="2" type="ORF">EOD39_5080</name>
</gene>
<feature type="compositionally biased region" description="Polar residues" evidence="1">
    <location>
        <begin position="370"/>
        <end position="389"/>
    </location>
</feature>
<accession>A0A444UFJ6</accession>
<feature type="region of interest" description="Disordered" evidence="1">
    <location>
        <begin position="282"/>
        <end position="310"/>
    </location>
</feature>
<evidence type="ECO:0000313" key="2">
    <source>
        <dbReference type="EMBL" id="RXM33956.1"/>
    </source>
</evidence>
<evidence type="ECO:0008006" key="4">
    <source>
        <dbReference type="Google" id="ProtNLM"/>
    </source>
</evidence>
<proteinExistence type="predicted"/>